<name>A0A8S5SWU7_9VIRU</name>
<dbReference type="EMBL" id="BK032688">
    <property type="protein sequence ID" value="DAF55384.1"/>
    <property type="molecule type" value="Genomic_DNA"/>
</dbReference>
<sequence>MWLCQYNYLRLHCLFTLSSLFNRGGNTPLLFF</sequence>
<protein>
    <submittedName>
        <fullName evidence="1">Uncharacterized protein</fullName>
    </submittedName>
</protein>
<organism evidence="1">
    <name type="scientific">virus sp. ctoC338</name>
    <dbReference type="NCBI Taxonomy" id="2827997"/>
    <lineage>
        <taxon>Viruses</taxon>
    </lineage>
</organism>
<proteinExistence type="predicted"/>
<evidence type="ECO:0000313" key="1">
    <source>
        <dbReference type="EMBL" id="DAF55384.1"/>
    </source>
</evidence>
<accession>A0A8S5SWU7</accession>
<reference evidence="1" key="1">
    <citation type="journal article" date="2021" name="Proc. Natl. Acad. Sci. U.S.A.">
        <title>A Catalog of Tens of Thousands of Viruses from Human Metagenomes Reveals Hidden Associations with Chronic Diseases.</title>
        <authorList>
            <person name="Tisza M.J."/>
            <person name="Buck C.B."/>
        </authorList>
    </citation>
    <scope>NUCLEOTIDE SEQUENCE</scope>
    <source>
        <strain evidence="1">CtoC338</strain>
    </source>
</reference>